<dbReference type="InterPro" id="IPR000515">
    <property type="entry name" value="MetI-like"/>
</dbReference>
<dbReference type="SUPFAM" id="SSF161098">
    <property type="entry name" value="MetI-like"/>
    <property type="match status" value="1"/>
</dbReference>
<dbReference type="InterPro" id="IPR035906">
    <property type="entry name" value="MetI-like_sf"/>
</dbReference>
<accession>A0A537JHT5</accession>
<dbReference type="CDD" id="cd06261">
    <property type="entry name" value="TM_PBP2"/>
    <property type="match status" value="1"/>
</dbReference>
<dbReference type="PANTHER" id="PTHR43386:SF1">
    <property type="entry name" value="D,D-DIPEPTIDE TRANSPORT SYSTEM PERMEASE PROTEIN DDPC-RELATED"/>
    <property type="match status" value="1"/>
</dbReference>
<feature type="transmembrane region" description="Helical" evidence="7">
    <location>
        <begin position="164"/>
        <end position="183"/>
    </location>
</feature>
<sequence length="307" mass="32255">MPKGAAAADPRPVGASAHPRARDVAWQHAWRRFVRNRLSTIGLGIVALFLAVAGFAPYLVPYPGDVTGAVHTADRLHPPGPPHALGTDEVGRDVLSRLLDGTRVSLAIGVIIIGIAIAIGVPLGLAAGVTGGWAEDAIMRITDIFLAVPGIVLAIAIVTVLGPGIAHAMIAISLVWWPGYARLVHGRAKALRGTMFVEAARALGAPWRRVILRHVLPNLLTIIVIKASMDMGMAILTAAALGFVGVGAQPPTPEWGEMISAGQPYLPTWWWLSVYPGTAIVVTVLGFNLLGDGLRDLLDPTTRSAVA</sequence>
<keyword evidence="6 7" id="KW-0472">Membrane</keyword>
<organism evidence="9 10">
    <name type="scientific">Candidatus Segetimicrobium genomatis</name>
    <dbReference type="NCBI Taxonomy" id="2569760"/>
    <lineage>
        <taxon>Bacteria</taxon>
        <taxon>Bacillati</taxon>
        <taxon>Candidatus Sysuimicrobiota</taxon>
        <taxon>Candidatus Sysuimicrobiia</taxon>
        <taxon>Candidatus Sysuimicrobiales</taxon>
        <taxon>Candidatus Segetimicrobiaceae</taxon>
        <taxon>Candidatus Segetimicrobium</taxon>
    </lineage>
</organism>
<feature type="transmembrane region" description="Helical" evidence="7">
    <location>
        <begin position="41"/>
        <end position="60"/>
    </location>
</feature>
<gene>
    <name evidence="9" type="ORF">E6H04_03575</name>
</gene>
<feature type="transmembrane region" description="Helical" evidence="7">
    <location>
        <begin position="268"/>
        <end position="290"/>
    </location>
</feature>
<evidence type="ECO:0000256" key="6">
    <source>
        <dbReference type="ARBA" id="ARBA00023136"/>
    </source>
</evidence>
<evidence type="ECO:0000313" key="9">
    <source>
        <dbReference type="EMBL" id="TMI83103.1"/>
    </source>
</evidence>
<dbReference type="AlphaFoldDB" id="A0A537JHT5"/>
<name>A0A537JHT5_9BACT</name>
<evidence type="ECO:0000256" key="1">
    <source>
        <dbReference type="ARBA" id="ARBA00004651"/>
    </source>
</evidence>
<dbReference type="Pfam" id="PF00528">
    <property type="entry name" value="BPD_transp_1"/>
    <property type="match status" value="1"/>
</dbReference>
<comment type="similarity">
    <text evidence="7">Belongs to the binding-protein-dependent transport system permease family.</text>
</comment>
<evidence type="ECO:0000256" key="5">
    <source>
        <dbReference type="ARBA" id="ARBA00022989"/>
    </source>
</evidence>
<keyword evidence="2 7" id="KW-0813">Transport</keyword>
<reference evidence="9 10" key="1">
    <citation type="journal article" date="2019" name="Nat. Microbiol.">
        <title>Mediterranean grassland soil C-N compound turnover is dependent on rainfall and depth, and is mediated by genomically divergent microorganisms.</title>
        <authorList>
            <person name="Diamond S."/>
            <person name="Andeer P.F."/>
            <person name="Li Z."/>
            <person name="Crits-Christoph A."/>
            <person name="Burstein D."/>
            <person name="Anantharaman K."/>
            <person name="Lane K.R."/>
            <person name="Thomas B.C."/>
            <person name="Pan C."/>
            <person name="Northen T.R."/>
            <person name="Banfield J.F."/>
        </authorList>
    </citation>
    <scope>NUCLEOTIDE SEQUENCE [LARGE SCALE GENOMIC DNA]</scope>
    <source>
        <strain evidence="9">NP_7</strain>
    </source>
</reference>
<comment type="caution">
    <text evidence="9">The sequence shown here is derived from an EMBL/GenBank/DDBJ whole genome shotgun (WGS) entry which is preliminary data.</text>
</comment>
<dbReference type="PANTHER" id="PTHR43386">
    <property type="entry name" value="OLIGOPEPTIDE TRANSPORT SYSTEM PERMEASE PROTEIN APPC"/>
    <property type="match status" value="1"/>
</dbReference>
<evidence type="ECO:0000313" key="10">
    <source>
        <dbReference type="Proteomes" id="UP000320048"/>
    </source>
</evidence>
<evidence type="ECO:0000256" key="4">
    <source>
        <dbReference type="ARBA" id="ARBA00022692"/>
    </source>
</evidence>
<protein>
    <submittedName>
        <fullName evidence="9">ABC transporter permease</fullName>
    </submittedName>
</protein>
<evidence type="ECO:0000256" key="7">
    <source>
        <dbReference type="RuleBase" id="RU363032"/>
    </source>
</evidence>
<evidence type="ECO:0000256" key="2">
    <source>
        <dbReference type="ARBA" id="ARBA00022448"/>
    </source>
</evidence>
<evidence type="ECO:0000259" key="8">
    <source>
        <dbReference type="PROSITE" id="PS50928"/>
    </source>
</evidence>
<keyword evidence="4 7" id="KW-0812">Transmembrane</keyword>
<dbReference type="GO" id="GO:0055085">
    <property type="term" value="P:transmembrane transport"/>
    <property type="evidence" value="ECO:0007669"/>
    <property type="project" value="InterPro"/>
</dbReference>
<feature type="transmembrane region" description="Helical" evidence="7">
    <location>
        <begin position="219"/>
        <end position="248"/>
    </location>
</feature>
<comment type="subcellular location">
    <subcellularLocation>
        <location evidence="1 7">Cell membrane</location>
        <topology evidence="1 7">Multi-pass membrane protein</topology>
    </subcellularLocation>
</comment>
<dbReference type="GO" id="GO:0005886">
    <property type="term" value="C:plasma membrane"/>
    <property type="evidence" value="ECO:0007669"/>
    <property type="project" value="UniProtKB-SubCell"/>
</dbReference>
<proteinExistence type="inferred from homology"/>
<dbReference type="InterPro" id="IPR025966">
    <property type="entry name" value="OppC_N"/>
</dbReference>
<feature type="transmembrane region" description="Helical" evidence="7">
    <location>
        <begin position="137"/>
        <end position="158"/>
    </location>
</feature>
<keyword evidence="3" id="KW-1003">Cell membrane</keyword>
<dbReference type="Gene3D" id="1.10.3720.10">
    <property type="entry name" value="MetI-like"/>
    <property type="match status" value="1"/>
</dbReference>
<dbReference type="PROSITE" id="PS50928">
    <property type="entry name" value="ABC_TM1"/>
    <property type="match status" value="1"/>
</dbReference>
<keyword evidence="5 7" id="KW-1133">Transmembrane helix</keyword>
<dbReference type="Pfam" id="PF12911">
    <property type="entry name" value="OppC_N"/>
    <property type="match status" value="1"/>
</dbReference>
<dbReference type="Proteomes" id="UP000320048">
    <property type="component" value="Unassembled WGS sequence"/>
</dbReference>
<evidence type="ECO:0000256" key="3">
    <source>
        <dbReference type="ARBA" id="ARBA00022475"/>
    </source>
</evidence>
<dbReference type="InterPro" id="IPR050366">
    <property type="entry name" value="BP-dependent_transpt_permease"/>
</dbReference>
<dbReference type="EMBL" id="VBAO01000092">
    <property type="protein sequence ID" value="TMI83103.1"/>
    <property type="molecule type" value="Genomic_DNA"/>
</dbReference>
<feature type="domain" description="ABC transmembrane type-1" evidence="8">
    <location>
        <begin position="102"/>
        <end position="291"/>
    </location>
</feature>
<feature type="transmembrane region" description="Helical" evidence="7">
    <location>
        <begin position="104"/>
        <end position="125"/>
    </location>
</feature>